<feature type="region of interest" description="Disordered" evidence="1">
    <location>
        <begin position="465"/>
        <end position="558"/>
    </location>
</feature>
<dbReference type="PROSITE" id="PS50887">
    <property type="entry name" value="GGDEF"/>
    <property type="match status" value="1"/>
</dbReference>
<dbReference type="AlphaFoldDB" id="A0A7W7CN54"/>
<dbReference type="PANTHER" id="PTHR46663">
    <property type="entry name" value="DIGUANYLATE CYCLASE DGCT-RELATED"/>
    <property type="match status" value="1"/>
</dbReference>
<dbReference type="EMBL" id="JACHMF010000001">
    <property type="protein sequence ID" value="MBB4690155.1"/>
    <property type="molecule type" value="Genomic_DNA"/>
</dbReference>
<organism evidence="4 5">
    <name type="scientific">Paractinoplanes abujensis</name>
    <dbReference type="NCBI Taxonomy" id="882441"/>
    <lineage>
        <taxon>Bacteria</taxon>
        <taxon>Bacillati</taxon>
        <taxon>Actinomycetota</taxon>
        <taxon>Actinomycetes</taxon>
        <taxon>Micromonosporales</taxon>
        <taxon>Micromonosporaceae</taxon>
        <taxon>Paractinoplanes</taxon>
    </lineage>
</organism>
<evidence type="ECO:0000313" key="4">
    <source>
        <dbReference type="EMBL" id="MBB4690155.1"/>
    </source>
</evidence>
<feature type="transmembrane region" description="Helical" evidence="2">
    <location>
        <begin position="129"/>
        <end position="148"/>
    </location>
</feature>
<feature type="transmembrane region" description="Helical" evidence="2">
    <location>
        <begin position="225"/>
        <end position="246"/>
    </location>
</feature>
<sequence>MAKSTMLPAQYTVYAVTVALVLGGAATGLAPAEKIAGPAMLWFDLVMVPYGIRACRHPGLDPAIRRFAQVLTAVLALTATVTLIFLITGTKAFPQVGDAVHLLVTVILFVALMTVPVRRMTTRERWKTLLDAGTVAVGASMVLWYLVIGPALLGSRSWPIVLAAACYPVVDLLALFGLARVLIRGTRHISRRTFTMLGGAVFALLIGDSYIGYAQAHTAVVERSTFSFLCWLTTHFLLACGAIELWRQVAHPAENRDTRQRGAAAKIPYGGIGVGYLLMAIAAVREGSAFPWPGLVLGSMAITGLVVLRQVLVQSEITEAAETDVLTGLANRARLHDELARSLRRNARTAVLLIDLNGFKQVNDTLGHQAGDDLLVAVADAMRSSVRPDDVVGRLGGDEFAVLVRSVTDRAGAAAVAGRISAAIAGPFVIGDRPVTASASIGVAVSAPGSLDVDELLHRADVAMYEQKRNERNGGGRNRGSRNEGEHNQGLRNQGEQNRGLRNQGEPSRDRAERDERADDAGARHGRNDERCCPTCGQSRNKDREREATPSTSEQPHP</sequence>
<dbReference type="InterPro" id="IPR029787">
    <property type="entry name" value="Nucleotide_cyclase"/>
</dbReference>
<feature type="compositionally biased region" description="Polar residues" evidence="1">
    <location>
        <begin position="549"/>
        <end position="558"/>
    </location>
</feature>
<protein>
    <submittedName>
        <fullName evidence="4">Diguanylate cyclase (GGDEF)-like protein</fullName>
    </submittedName>
</protein>
<evidence type="ECO:0000256" key="1">
    <source>
        <dbReference type="SAM" id="MobiDB-lite"/>
    </source>
</evidence>
<evidence type="ECO:0000259" key="3">
    <source>
        <dbReference type="PROSITE" id="PS50887"/>
    </source>
</evidence>
<feature type="compositionally biased region" description="Polar residues" evidence="1">
    <location>
        <begin position="490"/>
        <end position="501"/>
    </location>
</feature>
<keyword evidence="2" id="KW-0472">Membrane</keyword>
<feature type="domain" description="GGDEF" evidence="3">
    <location>
        <begin position="347"/>
        <end position="485"/>
    </location>
</feature>
<name>A0A7W7CN54_9ACTN</name>
<keyword evidence="2" id="KW-0812">Transmembrane</keyword>
<feature type="compositionally biased region" description="Basic and acidic residues" evidence="1">
    <location>
        <begin position="507"/>
        <end position="532"/>
    </location>
</feature>
<evidence type="ECO:0000256" key="2">
    <source>
        <dbReference type="SAM" id="Phobius"/>
    </source>
</evidence>
<feature type="transmembrane region" description="Helical" evidence="2">
    <location>
        <begin position="12"/>
        <end position="29"/>
    </location>
</feature>
<dbReference type="Pfam" id="PF00990">
    <property type="entry name" value="GGDEF"/>
    <property type="match status" value="1"/>
</dbReference>
<dbReference type="SUPFAM" id="SSF55073">
    <property type="entry name" value="Nucleotide cyclase"/>
    <property type="match status" value="1"/>
</dbReference>
<accession>A0A7W7CN54</accession>
<dbReference type="PANTHER" id="PTHR46663:SF4">
    <property type="entry name" value="DIGUANYLATE CYCLASE DGCT-RELATED"/>
    <property type="match status" value="1"/>
</dbReference>
<dbReference type="InterPro" id="IPR000160">
    <property type="entry name" value="GGDEF_dom"/>
</dbReference>
<feature type="transmembrane region" description="Helical" evidence="2">
    <location>
        <begin position="267"/>
        <end position="284"/>
    </location>
</feature>
<dbReference type="RefSeq" id="WP_184949158.1">
    <property type="nucleotide sequence ID" value="NZ_BOMC01000045.1"/>
</dbReference>
<gene>
    <name evidence="4" type="ORF">BKA14_000303</name>
</gene>
<dbReference type="CDD" id="cd01949">
    <property type="entry name" value="GGDEF"/>
    <property type="match status" value="1"/>
</dbReference>
<dbReference type="Proteomes" id="UP000542742">
    <property type="component" value="Unassembled WGS sequence"/>
</dbReference>
<dbReference type="InterPro" id="IPR043128">
    <property type="entry name" value="Rev_trsase/Diguanyl_cyclase"/>
</dbReference>
<feature type="transmembrane region" description="Helical" evidence="2">
    <location>
        <begin position="67"/>
        <end position="87"/>
    </location>
</feature>
<keyword evidence="2" id="KW-1133">Transmembrane helix</keyword>
<keyword evidence="5" id="KW-1185">Reference proteome</keyword>
<evidence type="ECO:0000313" key="5">
    <source>
        <dbReference type="Proteomes" id="UP000542742"/>
    </source>
</evidence>
<feature type="transmembrane region" description="Helical" evidence="2">
    <location>
        <begin position="194"/>
        <end position="213"/>
    </location>
</feature>
<feature type="compositionally biased region" description="Basic and acidic residues" evidence="1">
    <location>
        <begin position="465"/>
        <end position="474"/>
    </location>
</feature>
<dbReference type="SMART" id="SM00267">
    <property type="entry name" value="GGDEF"/>
    <property type="match status" value="1"/>
</dbReference>
<feature type="transmembrane region" description="Helical" evidence="2">
    <location>
        <begin position="290"/>
        <end position="308"/>
    </location>
</feature>
<comment type="caution">
    <text evidence="4">The sequence shown here is derived from an EMBL/GenBank/DDBJ whole genome shotgun (WGS) entry which is preliminary data.</text>
</comment>
<feature type="transmembrane region" description="Helical" evidence="2">
    <location>
        <begin position="35"/>
        <end position="55"/>
    </location>
</feature>
<feature type="transmembrane region" description="Helical" evidence="2">
    <location>
        <begin position="160"/>
        <end position="182"/>
    </location>
</feature>
<proteinExistence type="predicted"/>
<dbReference type="NCBIfam" id="TIGR00254">
    <property type="entry name" value="GGDEF"/>
    <property type="match status" value="1"/>
</dbReference>
<reference evidence="4 5" key="1">
    <citation type="submission" date="2020-08" db="EMBL/GenBank/DDBJ databases">
        <title>Sequencing the genomes of 1000 actinobacteria strains.</title>
        <authorList>
            <person name="Klenk H.-P."/>
        </authorList>
    </citation>
    <scope>NUCLEOTIDE SEQUENCE [LARGE SCALE GENOMIC DNA]</scope>
    <source>
        <strain evidence="4 5">DSM 45518</strain>
    </source>
</reference>
<dbReference type="Gene3D" id="3.30.70.270">
    <property type="match status" value="1"/>
</dbReference>
<feature type="transmembrane region" description="Helical" evidence="2">
    <location>
        <begin position="99"/>
        <end position="117"/>
    </location>
</feature>
<dbReference type="InterPro" id="IPR052163">
    <property type="entry name" value="DGC-Regulatory_Protein"/>
</dbReference>